<dbReference type="InterPro" id="IPR032710">
    <property type="entry name" value="NTF2-like_dom_sf"/>
</dbReference>
<dbReference type="EMBL" id="JAMFLZ010000003">
    <property type="protein sequence ID" value="MCL6294895.1"/>
    <property type="molecule type" value="Genomic_DNA"/>
</dbReference>
<dbReference type="Pfam" id="PF12893">
    <property type="entry name" value="Lumazine_bd_2"/>
    <property type="match status" value="1"/>
</dbReference>
<evidence type="ECO:0000313" key="2">
    <source>
        <dbReference type="Proteomes" id="UP001165381"/>
    </source>
</evidence>
<dbReference type="Proteomes" id="UP001165381">
    <property type="component" value="Unassembled WGS sequence"/>
</dbReference>
<gene>
    <name evidence="1" type="ORF">M3P09_07815</name>
</gene>
<proteinExistence type="predicted"/>
<dbReference type="Gene3D" id="3.10.450.50">
    <property type="match status" value="1"/>
</dbReference>
<organism evidence="1 2">
    <name type="scientific">Jejuia spongiicola</name>
    <dbReference type="NCBI Taxonomy" id="2942207"/>
    <lineage>
        <taxon>Bacteria</taxon>
        <taxon>Pseudomonadati</taxon>
        <taxon>Bacteroidota</taxon>
        <taxon>Flavobacteriia</taxon>
        <taxon>Flavobacteriales</taxon>
        <taxon>Flavobacteriaceae</taxon>
        <taxon>Jejuia</taxon>
    </lineage>
</organism>
<accession>A0ABT0QG39</accession>
<name>A0ABT0QG39_9FLAO</name>
<dbReference type="InterPro" id="IPR039437">
    <property type="entry name" value="FrzH/put_lumazine-bd"/>
</dbReference>
<protein>
    <submittedName>
        <fullName evidence="1">Nuclear transport factor 2 family protein</fullName>
    </submittedName>
</protein>
<comment type="caution">
    <text evidence="1">The sequence shown here is derived from an EMBL/GenBank/DDBJ whole genome shotgun (WGS) entry which is preliminary data.</text>
</comment>
<sequence>MARIIFYLAILITSTVFGQRNEKTQVKATVDTFFEGFHKGDTTLMRSVLADKVVLQTAFKNKDGKDILRNDGDVSKLINAIATRSKDQKWDERLLGYSIQVDGNMANAWTPYEFWLNDEFLHCGVNSFQLFKDGDKWKIIYLIDTRRKKGCQEG</sequence>
<keyword evidence="2" id="KW-1185">Reference proteome</keyword>
<evidence type="ECO:0000313" key="1">
    <source>
        <dbReference type="EMBL" id="MCL6294895.1"/>
    </source>
</evidence>
<reference evidence="1" key="1">
    <citation type="submission" date="2022-05" db="EMBL/GenBank/DDBJ databases">
        <authorList>
            <person name="Park J.-S."/>
        </authorList>
    </citation>
    <scope>NUCLEOTIDE SEQUENCE</scope>
    <source>
        <strain evidence="1">2012CJ34-3</strain>
    </source>
</reference>
<dbReference type="RefSeq" id="WP_099565756.1">
    <property type="nucleotide sequence ID" value="NZ_JAMFLZ010000003.1"/>
</dbReference>
<dbReference type="SUPFAM" id="SSF54427">
    <property type="entry name" value="NTF2-like"/>
    <property type="match status" value="1"/>
</dbReference>